<feature type="compositionally biased region" description="Polar residues" evidence="7">
    <location>
        <begin position="1"/>
        <end position="22"/>
    </location>
</feature>
<evidence type="ECO:0000256" key="2">
    <source>
        <dbReference type="ARBA" id="ARBA00022490"/>
    </source>
</evidence>
<protein>
    <recommendedName>
        <fullName evidence="8">RING-type domain-containing protein</fullName>
    </recommendedName>
</protein>
<keyword evidence="5" id="KW-0862">Zinc</keyword>
<dbReference type="InterPro" id="IPR018957">
    <property type="entry name" value="Znf_C3HC4_RING-type"/>
</dbReference>
<dbReference type="CDD" id="cd16536">
    <property type="entry name" value="RING-HC_RNF10"/>
    <property type="match status" value="1"/>
</dbReference>
<dbReference type="InterPro" id="IPR013083">
    <property type="entry name" value="Znf_RING/FYVE/PHD"/>
</dbReference>
<comment type="subcellular location">
    <subcellularLocation>
        <location evidence="1">Cytoplasm</location>
    </subcellularLocation>
</comment>
<gene>
    <name evidence="9" type="ORF">QBC40DRAFT_319014</name>
</gene>
<dbReference type="GO" id="GO:0008270">
    <property type="term" value="F:zinc ion binding"/>
    <property type="evidence" value="ECO:0007669"/>
    <property type="project" value="UniProtKB-KW"/>
</dbReference>
<evidence type="ECO:0000256" key="7">
    <source>
        <dbReference type="SAM" id="MobiDB-lite"/>
    </source>
</evidence>
<dbReference type="SUPFAM" id="SSF57850">
    <property type="entry name" value="RING/U-box"/>
    <property type="match status" value="1"/>
</dbReference>
<dbReference type="EMBL" id="MU864052">
    <property type="protein sequence ID" value="KAK4194572.1"/>
    <property type="molecule type" value="Genomic_DNA"/>
</dbReference>
<dbReference type="SMART" id="SM00184">
    <property type="entry name" value="RING"/>
    <property type="match status" value="1"/>
</dbReference>
<dbReference type="Pfam" id="PF00097">
    <property type="entry name" value="zf-C3HC4"/>
    <property type="match status" value="1"/>
</dbReference>
<dbReference type="PANTHER" id="PTHR12983:SF9">
    <property type="entry name" value="E3 UBIQUITIN-PROTEIN LIGASE RNF10"/>
    <property type="match status" value="1"/>
</dbReference>
<feature type="compositionally biased region" description="Polar residues" evidence="7">
    <location>
        <begin position="404"/>
        <end position="421"/>
    </location>
</feature>
<keyword evidence="10" id="KW-1185">Reference proteome</keyword>
<dbReference type="InterPro" id="IPR017907">
    <property type="entry name" value="Znf_RING_CS"/>
</dbReference>
<accession>A0AAN7AQB2</accession>
<evidence type="ECO:0000313" key="10">
    <source>
        <dbReference type="Proteomes" id="UP001303160"/>
    </source>
</evidence>
<name>A0AAN7AQB2_9PEZI</name>
<feature type="compositionally biased region" description="Low complexity" evidence="7">
    <location>
        <begin position="57"/>
        <end position="70"/>
    </location>
</feature>
<keyword evidence="2" id="KW-0963">Cytoplasm</keyword>
<feature type="compositionally biased region" description="Polar residues" evidence="7">
    <location>
        <begin position="76"/>
        <end position="86"/>
    </location>
</feature>
<comment type="caution">
    <text evidence="9">The sequence shown here is derived from an EMBL/GenBank/DDBJ whole genome shotgun (WGS) entry which is preliminary data.</text>
</comment>
<feature type="domain" description="RING-type" evidence="8">
    <location>
        <begin position="226"/>
        <end position="276"/>
    </location>
</feature>
<dbReference type="AlphaFoldDB" id="A0AAN7AQB2"/>
<feature type="region of interest" description="Disordered" evidence="7">
    <location>
        <begin position="1"/>
        <end position="115"/>
    </location>
</feature>
<dbReference type="GO" id="GO:0000976">
    <property type="term" value="F:transcription cis-regulatory region binding"/>
    <property type="evidence" value="ECO:0007669"/>
    <property type="project" value="TreeGrafter"/>
</dbReference>
<proteinExistence type="predicted"/>
<dbReference type="GO" id="GO:0005737">
    <property type="term" value="C:cytoplasm"/>
    <property type="evidence" value="ECO:0007669"/>
    <property type="project" value="UniProtKB-SubCell"/>
</dbReference>
<feature type="compositionally biased region" description="Basic residues" evidence="7">
    <location>
        <begin position="92"/>
        <end position="102"/>
    </location>
</feature>
<reference evidence="9" key="2">
    <citation type="submission" date="2023-05" db="EMBL/GenBank/DDBJ databases">
        <authorList>
            <consortium name="Lawrence Berkeley National Laboratory"/>
            <person name="Steindorff A."/>
            <person name="Hensen N."/>
            <person name="Bonometti L."/>
            <person name="Westerberg I."/>
            <person name="Brannstrom I.O."/>
            <person name="Guillou S."/>
            <person name="Cros-Aarteil S."/>
            <person name="Calhoun S."/>
            <person name="Haridas S."/>
            <person name="Kuo A."/>
            <person name="Mondo S."/>
            <person name="Pangilinan J."/>
            <person name="Riley R."/>
            <person name="Labutti K."/>
            <person name="Andreopoulos B."/>
            <person name="Lipzen A."/>
            <person name="Chen C."/>
            <person name="Yanf M."/>
            <person name="Daum C."/>
            <person name="Ng V."/>
            <person name="Clum A."/>
            <person name="Ohm R."/>
            <person name="Martin F."/>
            <person name="Silar P."/>
            <person name="Natvig D."/>
            <person name="Lalanne C."/>
            <person name="Gautier V."/>
            <person name="Ament-Velasquez S.L."/>
            <person name="Kruys A."/>
            <person name="Hutchinson M.I."/>
            <person name="Powell A.J."/>
            <person name="Barry K."/>
            <person name="Miller A.N."/>
            <person name="Grigoriev I.V."/>
            <person name="Debuchy R."/>
            <person name="Gladieux P."/>
            <person name="Thoren M.H."/>
            <person name="Johannesson H."/>
        </authorList>
    </citation>
    <scope>NUCLEOTIDE SEQUENCE</scope>
    <source>
        <strain evidence="9">CBS 315.58</strain>
    </source>
</reference>
<evidence type="ECO:0000256" key="1">
    <source>
        <dbReference type="ARBA" id="ARBA00004496"/>
    </source>
</evidence>
<reference evidence="9" key="1">
    <citation type="journal article" date="2023" name="Mol. Phylogenet. Evol.">
        <title>Genome-scale phylogeny and comparative genomics of the fungal order Sordariales.</title>
        <authorList>
            <person name="Hensen N."/>
            <person name="Bonometti L."/>
            <person name="Westerberg I."/>
            <person name="Brannstrom I.O."/>
            <person name="Guillou S."/>
            <person name="Cros-Aarteil S."/>
            <person name="Calhoun S."/>
            <person name="Haridas S."/>
            <person name="Kuo A."/>
            <person name="Mondo S."/>
            <person name="Pangilinan J."/>
            <person name="Riley R."/>
            <person name="LaButti K."/>
            <person name="Andreopoulos B."/>
            <person name="Lipzen A."/>
            <person name="Chen C."/>
            <person name="Yan M."/>
            <person name="Daum C."/>
            <person name="Ng V."/>
            <person name="Clum A."/>
            <person name="Steindorff A."/>
            <person name="Ohm R.A."/>
            <person name="Martin F."/>
            <person name="Silar P."/>
            <person name="Natvig D.O."/>
            <person name="Lalanne C."/>
            <person name="Gautier V."/>
            <person name="Ament-Velasquez S.L."/>
            <person name="Kruys A."/>
            <person name="Hutchinson M.I."/>
            <person name="Powell A.J."/>
            <person name="Barry K."/>
            <person name="Miller A.N."/>
            <person name="Grigoriev I.V."/>
            <person name="Debuchy R."/>
            <person name="Gladieux P."/>
            <person name="Hiltunen Thoren M."/>
            <person name="Johannesson H."/>
        </authorList>
    </citation>
    <scope>NUCLEOTIDE SEQUENCE</scope>
    <source>
        <strain evidence="9">CBS 315.58</strain>
    </source>
</reference>
<dbReference type="PROSITE" id="PS00518">
    <property type="entry name" value="ZF_RING_1"/>
    <property type="match status" value="1"/>
</dbReference>
<dbReference type="PROSITE" id="PS50089">
    <property type="entry name" value="ZF_RING_2"/>
    <property type="match status" value="1"/>
</dbReference>
<evidence type="ECO:0000256" key="5">
    <source>
        <dbReference type="ARBA" id="ARBA00022833"/>
    </source>
</evidence>
<feature type="region of interest" description="Disordered" evidence="7">
    <location>
        <begin position="402"/>
        <end position="421"/>
    </location>
</feature>
<organism evidence="9 10">
    <name type="scientific">Triangularia verruculosa</name>
    <dbReference type="NCBI Taxonomy" id="2587418"/>
    <lineage>
        <taxon>Eukaryota</taxon>
        <taxon>Fungi</taxon>
        <taxon>Dikarya</taxon>
        <taxon>Ascomycota</taxon>
        <taxon>Pezizomycotina</taxon>
        <taxon>Sordariomycetes</taxon>
        <taxon>Sordariomycetidae</taxon>
        <taxon>Sordariales</taxon>
        <taxon>Podosporaceae</taxon>
        <taxon>Triangularia</taxon>
    </lineage>
</organism>
<dbReference type="GO" id="GO:0045944">
    <property type="term" value="P:positive regulation of transcription by RNA polymerase II"/>
    <property type="evidence" value="ECO:0007669"/>
    <property type="project" value="TreeGrafter"/>
</dbReference>
<evidence type="ECO:0000313" key="9">
    <source>
        <dbReference type="EMBL" id="KAK4194572.1"/>
    </source>
</evidence>
<evidence type="ECO:0000259" key="8">
    <source>
        <dbReference type="PROSITE" id="PS50089"/>
    </source>
</evidence>
<dbReference type="PANTHER" id="PTHR12983">
    <property type="entry name" value="RING FINGER 10 FAMILY MEMBER"/>
    <property type="match status" value="1"/>
</dbReference>
<feature type="region of interest" description="Disordered" evidence="7">
    <location>
        <begin position="675"/>
        <end position="706"/>
    </location>
</feature>
<keyword evidence="3" id="KW-0479">Metal-binding</keyword>
<dbReference type="Proteomes" id="UP001303160">
    <property type="component" value="Unassembled WGS sequence"/>
</dbReference>
<dbReference type="Gene3D" id="3.30.40.10">
    <property type="entry name" value="Zinc/RING finger domain, C3HC4 (zinc finger)"/>
    <property type="match status" value="1"/>
</dbReference>
<evidence type="ECO:0000256" key="6">
    <source>
        <dbReference type="PROSITE-ProRule" id="PRU00175"/>
    </source>
</evidence>
<evidence type="ECO:0000256" key="3">
    <source>
        <dbReference type="ARBA" id="ARBA00022723"/>
    </source>
</evidence>
<dbReference type="InterPro" id="IPR039739">
    <property type="entry name" value="MAG2/RNF10"/>
</dbReference>
<sequence length="706" mass="77457">MATDLPSPSSQDWPTTEQSLVQQAGEPAPIAPPETSNMNSTSSAPSKPPPSSTGGLAHSPAPSLNPSAASFDTNRRQTQSPLNVQGQPRKGQGARKQHRNQRRAGPSFGDSHIDDEDAMAEIRALRNTSSRRGQTSITHLMNYALPPRPYEGSHAPYSRSYRRNPAWGVGSGYHAVDKARYIHANYRFVVTPEASYTSQAADADQHLEWTDVLQIIASTESQQTSCPICLSEPVAPRMAKCGHIFCLPCLMRFMNTSVGDGTEKKQPKWRKCPICEDSIQLSDVRPVRFYAGQESPLPRPGDDVILRLMARNPKSTLALPRESGAEVLESGEDIPWHWAANVLDYARIMKGTGSYMAEQFDREIEELLKQEKEDELLYQEDTEWTQKAVRAINTAKEKMIGLGESQSQTSSSKAPELDQQQQAHEQGFHFYTSPPHLYLSPLDIRILKTKYGSFSSFPSTLLPRVEHISTGHVVDDALRKRAKYLGHLPHGCLISFLECDWTDIVPSDVLATFAEDIERRRKRNRDKATQEERERIQAERIEAAQLRGARRQMGGGTLEEEITAVRFGNSGLDDAAVNMDDFLPLGATSSGTSPPNLRNGFGTLGEISTSPSGSRTVWGTRAVAAGEPTVSAANVERQRGVVVDDGWLRDEKVLETLGVGDVAFQMEAMGIAEAAGPSNAPATSGGGKKKKKQKITLMSTGGKRGL</sequence>
<evidence type="ECO:0000256" key="4">
    <source>
        <dbReference type="ARBA" id="ARBA00022771"/>
    </source>
</evidence>
<dbReference type="InterPro" id="IPR001841">
    <property type="entry name" value="Znf_RING"/>
</dbReference>
<keyword evidence="4 6" id="KW-0863">Zinc-finger</keyword>